<keyword evidence="7" id="KW-1006">Bacterial flagellum protein export</keyword>
<dbReference type="NCBIfam" id="TIGR01398">
    <property type="entry name" value="FlhA"/>
    <property type="match status" value="1"/>
</dbReference>
<dbReference type="KEGG" id="tle:Tlet_0623"/>
<reference evidence="8 9" key="2">
    <citation type="journal article" date="2009" name="Proc. Natl. Acad. Sci. U.S.A.">
        <title>On the chimeric nature, thermophilic origin, and phylogenetic placement of the Thermotogales.</title>
        <authorList>
            <person name="Zhaxybayeva O."/>
            <person name="Swithers K.S."/>
            <person name="Lapierre P."/>
            <person name="Fournier G.P."/>
            <person name="Bickhart D.M."/>
            <person name="DeBoy R.T."/>
            <person name="Nelson K.E."/>
            <person name="Nesbo C.L."/>
            <person name="Doolittle W.F."/>
            <person name="Gogarten J.P."/>
            <person name="Noll K.M."/>
        </authorList>
    </citation>
    <scope>NUCLEOTIDE SEQUENCE [LARGE SCALE GENOMIC DNA]</scope>
    <source>
        <strain evidence="9">ATCC BAA-301 / DSM 14385 / NBRC 107922 / TMO</strain>
    </source>
</reference>
<dbReference type="GO" id="GO:0044780">
    <property type="term" value="P:bacterial-type flagellum assembly"/>
    <property type="evidence" value="ECO:0007669"/>
    <property type="project" value="InterPro"/>
</dbReference>
<dbReference type="InterPro" id="IPR001712">
    <property type="entry name" value="T3SS_FHIPEP"/>
</dbReference>
<dbReference type="RefSeq" id="WP_012002670.1">
    <property type="nucleotide sequence ID" value="NC_009828.1"/>
</dbReference>
<dbReference type="GO" id="GO:0005886">
    <property type="term" value="C:plasma membrane"/>
    <property type="evidence" value="ECO:0007669"/>
    <property type="project" value="UniProtKB-SubCell"/>
</dbReference>
<evidence type="ECO:0000256" key="4">
    <source>
        <dbReference type="ARBA" id="ARBA00022692"/>
    </source>
</evidence>
<keyword evidence="9" id="KW-1185">Reference proteome</keyword>
<dbReference type="InterPro" id="IPR042193">
    <property type="entry name" value="FHIPEP_3"/>
</dbReference>
<keyword evidence="7" id="KW-1005">Bacterial flagellum biogenesis</keyword>
<dbReference type="GO" id="GO:0009306">
    <property type="term" value="P:protein secretion"/>
    <property type="evidence" value="ECO:0007669"/>
    <property type="project" value="InterPro"/>
</dbReference>
<evidence type="ECO:0000313" key="8">
    <source>
        <dbReference type="EMBL" id="ABV33189.1"/>
    </source>
</evidence>
<evidence type="ECO:0000256" key="7">
    <source>
        <dbReference type="RuleBase" id="RU364093"/>
    </source>
</evidence>
<keyword evidence="5 7" id="KW-1133">Transmembrane helix</keyword>
<dbReference type="Pfam" id="PF00771">
    <property type="entry name" value="FHIPEP"/>
    <property type="match status" value="1"/>
</dbReference>
<feature type="transmembrane region" description="Helical" evidence="7">
    <location>
        <begin position="190"/>
        <end position="210"/>
    </location>
</feature>
<evidence type="ECO:0000256" key="2">
    <source>
        <dbReference type="ARBA" id="ARBA00008835"/>
    </source>
</evidence>
<keyword evidence="3 7" id="KW-1003">Cell membrane</keyword>
<keyword evidence="7" id="KW-0653">Protein transport</keyword>
<dbReference type="PIRSF" id="PIRSF005419">
    <property type="entry name" value="FlhA"/>
    <property type="match status" value="1"/>
</dbReference>
<feature type="transmembrane region" description="Helical" evidence="7">
    <location>
        <begin position="61"/>
        <end position="81"/>
    </location>
</feature>
<dbReference type="HOGENOM" id="CLU_015346_3_0_0"/>
<dbReference type="PANTHER" id="PTHR30161">
    <property type="entry name" value="FLAGELLAR EXPORT PROTEIN, MEMBRANE FLHA SUBUNIT-RELATED"/>
    <property type="match status" value="1"/>
</dbReference>
<evidence type="ECO:0000256" key="5">
    <source>
        <dbReference type="ARBA" id="ARBA00022989"/>
    </source>
</evidence>
<feature type="transmembrane region" description="Helical" evidence="7">
    <location>
        <begin position="102"/>
        <end position="122"/>
    </location>
</feature>
<keyword evidence="8" id="KW-0282">Flagellum</keyword>
<evidence type="ECO:0000256" key="6">
    <source>
        <dbReference type="ARBA" id="ARBA00023136"/>
    </source>
</evidence>
<dbReference type="PANTHER" id="PTHR30161:SF1">
    <property type="entry name" value="FLAGELLAR BIOSYNTHESIS PROTEIN FLHA-RELATED"/>
    <property type="match status" value="1"/>
</dbReference>
<dbReference type="InterPro" id="IPR042196">
    <property type="entry name" value="FHIPEP_4"/>
</dbReference>
<accession>A8F4V5</accession>
<comment type="similarity">
    <text evidence="2 7">Belongs to the FHIPEP (flagella/HR/invasion proteins export pore) family.</text>
</comment>
<keyword evidence="6 7" id="KW-0472">Membrane</keyword>
<dbReference type="InterPro" id="IPR006301">
    <property type="entry name" value="FlhA"/>
</dbReference>
<sequence>MKNLDVFVAVLVVSIVFLMVLPIPDSMLDFFQLLNIAFSLVIILSTMYIRHALEMSSFPTLLLIITLFRLGLNVASTRLILLEGDKFQGRVIRTFGEFVVKGDYIVGLVIFIILVIIQFIVITRGAERIAEVAARFTLDAMPGKQMSVDADLNAGLITEQEARERRENIRREADFYGAMDGATKFVRGDAIASIIIVLVNIVGGIVIGVIRHGLSIADAAKVYTLLTVGDGLVTQIPALLVSTATGILVSRAASKENLGQDLVKELSSERKVMIVTGLILVLLGIATPLPITSTIIGFIFVILAIYTARAVKEKPVTAPAGPAPSAPSRPILSTPQEVADVLQTDTVEVEIGYGLIPLADPSQGGDLLERVTMIRKQIAFDLGLVVSPIRIRDSVLLKPNEYLIKIRGAEIAKYELMPNRLLAINPGTASERIAGIPAKEPAFGLNAYWIEPVRKEEATKLGYTVVDPPTVFATHLTEVLKRNAADLLGAREFNLLIEGLREKFPQLVSDLIPSVMKQSELKKILQKLLSEGVSIRNLPLIFETLLEYGEKTTDIIYLSEQIRRALKRQIVQPLISDDGKLHAVAFDHDLEKKIADSLQDINGEKRISLNPQILRELMENLSKQLETLMKKGFSPVAVCSGAIRPYLSETIKRFLPNVPVIAYEELPDDVTMQVEGVVRL</sequence>
<feature type="transmembrane region" description="Helical" evidence="7">
    <location>
        <begin position="30"/>
        <end position="49"/>
    </location>
</feature>
<feature type="transmembrane region" description="Helical" evidence="7">
    <location>
        <begin position="273"/>
        <end position="306"/>
    </location>
</feature>
<feature type="transmembrane region" description="Helical" evidence="7">
    <location>
        <begin position="222"/>
        <end position="253"/>
    </location>
</feature>
<comment type="function">
    <text evidence="7">Required for formation of the rod structure of the flagellar apparatus. Together with FliI and FliH, may constitute the export apparatus of flagellin.</text>
</comment>
<keyword evidence="8" id="KW-0966">Cell projection</keyword>
<comment type="subcellular location">
    <subcellularLocation>
        <location evidence="1 7">Cell membrane</location>
        <topology evidence="1 7">Multi-pass membrane protein</topology>
    </subcellularLocation>
</comment>
<feature type="transmembrane region" description="Helical" evidence="7">
    <location>
        <begin position="6"/>
        <end position="23"/>
    </location>
</feature>
<keyword evidence="7" id="KW-0813">Transport</keyword>
<dbReference type="Gene3D" id="3.40.50.12790">
    <property type="entry name" value="FHIPEP family, domain 4"/>
    <property type="match status" value="1"/>
</dbReference>
<dbReference type="InterPro" id="IPR042194">
    <property type="entry name" value="FHIPEP_1"/>
</dbReference>
<reference evidence="8 9" key="1">
    <citation type="submission" date="2007-08" db="EMBL/GenBank/DDBJ databases">
        <title>Complete sequence of Thermotoga lettingae TMO.</title>
        <authorList>
            <consortium name="US DOE Joint Genome Institute"/>
            <person name="Copeland A."/>
            <person name="Lucas S."/>
            <person name="Lapidus A."/>
            <person name="Barry K."/>
            <person name="Glavina del Rio T."/>
            <person name="Dalin E."/>
            <person name="Tice H."/>
            <person name="Pitluck S."/>
            <person name="Foster B."/>
            <person name="Bruce D."/>
            <person name="Schmutz J."/>
            <person name="Larimer F."/>
            <person name="Land M."/>
            <person name="Hauser L."/>
            <person name="Kyrpides N."/>
            <person name="Mikhailova N."/>
            <person name="Nelson K."/>
            <person name="Gogarten J.P."/>
            <person name="Noll K."/>
            <person name="Richardson P."/>
        </authorList>
    </citation>
    <scope>NUCLEOTIDE SEQUENCE [LARGE SCALE GENOMIC DNA]</scope>
    <source>
        <strain evidence="9">ATCC BAA-301 / DSM 14385 / NBRC 107922 / TMO</strain>
    </source>
</reference>
<proteinExistence type="inferred from homology"/>
<keyword evidence="4 7" id="KW-0812">Transmembrane</keyword>
<dbReference type="AlphaFoldDB" id="A8F4V5"/>
<protein>
    <recommendedName>
        <fullName evidence="7">Flagellar biosynthesis protein FlhA</fullName>
    </recommendedName>
</protein>
<name>A8F4V5_PSELT</name>
<dbReference type="eggNOG" id="COG1298">
    <property type="taxonomic scope" value="Bacteria"/>
</dbReference>
<dbReference type="Gene3D" id="3.40.30.60">
    <property type="entry name" value="FHIPEP family, domain 1"/>
    <property type="match status" value="1"/>
</dbReference>
<dbReference type="EMBL" id="CP000812">
    <property type="protein sequence ID" value="ABV33189.1"/>
    <property type="molecule type" value="Genomic_DNA"/>
</dbReference>
<dbReference type="OrthoDB" id="9759185at2"/>
<evidence type="ECO:0000313" key="9">
    <source>
        <dbReference type="Proteomes" id="UP000002016"/>
    </source>
</evidence>
<organism evidence="8 9">
    <name type="scientific">Pseudothermotoga lettingae (strain ATCC BAA-301 / DSM 14385 / NBRC 107922 / TMO)</name>
    <name type="common">Thermotoga lettingae</name>
    <dbReference type="NCBI Taxonomy" id="416591"/>
    <lineage>
        <taxon>Bacteria</taxon>
        <taxon>Thermotogati</taxon>
        <taxon>Thermotogota</taxon>
        <taxon>Thermotogae</taxon>
        <taxon>Thermotogales</taxon>
        <taxon>Thermotogaceae</taxon>
        <taxon>Pseudothermotoga</taxon>
    </lineage>
</organism>
<dbReference type="Gene3D" id="1.10.8.540">
    <property type="entry name" value="FHIPEP family, domain 3"/>
    <property type="match status" value="1"/>
</dbReference>
<dbReference type="PRINTS" id="PR00949">
    <property type="entry name" value="TYPE3IMAPROT"/>
</dbReference>
<dbReference type="STRING" id="416591.Tlet_0623"/>
<dbReference type="Proteomes" id="UP000002016">
    <property type="component" value="Chromosome"/>
</dbReference>
<keyword evidence="8" id="KW-0969">Cilium</keyword>
<gene>
    <name evidence="7" type="primary">flhA</name>
    <name evidence="8" type="ordered locus">Tlet_0623</name>
</gene>
<evidence type="ECO:0000256" key="3">
    <source>
        <dbReference type="ARBA" id="ARBA00022475"/>
    </source>
</evidence>
<evidence type="ECO:0000256" key="1">
    <source>
        <dbReference type="ARBA" id="ARBA00004651"/>
    </source>
</evidence>